<feature type="region of interest" description="Disordered" evidence="1">
    <location>
        <begin position="1"/>
        <end position="33"/>
    </location>
</feature>
<dbReference type="EMBL" id="WHJF01000007">
    <property type="protein sequence ID" value="NHZ61533.1"/>
    <property type="molecule type" value="Genomic_DNA"/>
</dbReference>
<keyword evidence="3" id="KW-1185">Reference proteome</keyword>
<feature type="region of interest" description="Disordered" evidence="1">
    <location>
        <begin position="392"/>
        <end position="414"/>
    </location>
</feature>
<gene>
    <name evidence="2" type="ORF">F1735_04315</name>
</gene>
<dbReference type="Pfam" id="PF05488">
    <property type="entry name" value="PAAR_motif"/>
    <property type="match status" value="1"/>
</dbReference>
<sequence length="414" mass="43512">MPQAARLGDLIGHTPPADSSTGGESGGAGGSGGDITGKITGPCSGNVFTNGIKAARAHVDVAVCSKHSQAPLKIITGSPTVFINGLPAARVSDKIECGAFIVEGSGNVFIGGGAVQTDPVIADAEVVPGIQSALMLTLTSAATAVSGALDATAKKLLDSGLGRSVTAALMPGWMENAAREAGMSAQESSARYNPANGYPVPQVNVKKGAEKPIALTSKDQVVGQGGFRIKFNAGVPQDLVDAVSKNLGTLESTLPQLSKRFTAMNKSQAGPNVTVMSVEEHNNVYLPKYTKDGKQAVWQLKPLSSDTTLMWTLHNDIVVVNTKIASAVQPLPGDWASSFGHELLHEWQWESHQMPEMAKPEIDAYQWQIDNNGKFGEQKVFSDDALKESLDNYKKGKHPSAVPNKRTPPPVGKK</sequence>
<feature type="compositionally biased region" description="Gly residues" evidence="1">
    <location>
        <begin position="23"/>
        <end position="33"/>
    </location>
</feature>
<dbReference type="Gene3D" id="2.60.200.60">
    <property type="match status" value="1"/>
</dbReference>
<evidence type="ECO:0000313" key="2">
    <source>
        <dbReference type="EMBL" id="NHZ61533.1"/>
    </source>
</evidence>
<dbReference type="InterPro" id="IPR008727">
    <property type="entry name" value="PAAR_motif"/>
</dbReference>
<dbReference type="Proteomes" id="UP000610594">
    <property type="component" value="Unassembled WGS sequence"/>
</dbReference>
<name>A0ABX0MNE8_9BURK</name>
<organism evidence="2 3">
    <name type="scientific">Massilia genomosp. 1</name>
    <dbReference type="NCBI Taxonomy" id="2609280"/>
    <lineage>
        <taxon>Bacteria</taxon>
        <taxon>Pseudomonadati</taxon>
        <taxon>Pseudomonadota</taxon>
        <taxon>Betaproteobacteria</taxon>
        <taxon>Burkholderiales</taxon>
        <taxon>Oxalobacteraceae</taxon>
        <taxon>Telluria group</taxon>
        <taxon>Massilia</taxon>
    </lineage>
</organism>
<reference evidence="2 3" key="1">
    <citation type="submission" date="2019-10" db="EMBL/GenBank/DDBJ databases">
        <title>Taxonomy of Antarctic Massilia spp.: description of Massilia rubra sp. nov., Massilia aquatica sp. nov., Massilia mucilaginosa sp. nov., Massilia frigida sp. nov. isolated from streams, lakes and regoliths.</title>
        <authorList>
            <person name="Holochova P."/>
            <person name="Sedlacek I."/>
            <person name="Kralova S."/>
            <person name="Maslanova I."/>
            <person name="Busse H.-J."/>
            <person name="Stankova E."/>
            <person name="Vrbovska V."/>
            <person name="Kovarovic V."/>
            <person name="Bartak M."/>
            <person name="Svec P."/>
            <person name="Pantucek R."/>
        </authorList>
    </citation>
    <scope>NUCLEOTIDE SEQUENCE [LARGE SCALE GENOMIC DNA]</scope>
    <source>
        <strain evidence="2 3">CCM 8694</strain>
    </source>
</reference>
<dbReference type="CDD" id="cd14742">
    <property type="entry name" value="PAAR_RHS"/>
    <property type="match status" value="1"/>
</dbReference>
<proteinExistence type="predicted"/>
<comment type="caution">
    <text evidence="2">The sequence shown here is derived from an EMBL/GenBank/DDBJ whole genome shotgun (WGS) entry which is preliminary data.</text>
</comment>
<accession>A0ABX0MNE8</accession>
<evidence type="ECO:0000313" key="3">
    <source>
        <dbReference type="Proteomes" id="UP000610594"/>
    </source>
</evidence>
<protein>
    <recommendedName>
        <fullName evidence="4">Tox-PAAR-like domain-containing protein</fullName>
    </recommendedName>
</protein>
<dbReference type="RefSeq" id="WP_167235784.1">
    <property type="nucleotide sequence ID" value="NZ_WHJF01000007.1"/>
</dbReference>
<evidence type="ECO:0000256" key="1">
    <source>
        <dbReference type="SAM" id="MobiDB-lite"/>
    </source>
</evidence>
<evidence type="ECO:0008006" key="4">
    <source>
        <dbReference type="Google" id="ProtNLM"/>
    </source>
</evidence>